<dbReference type="GO" id="GO:0030145">
    <property type="term" value="F:manganese ion binding"/>
    <property type="evidence" value="ECO:0007669"/>
    <property type="project" value="TreeGrafter"/>
</dbReference>
<keyword evidence="6" id="KW-0342">GTP-binding</keyword>
<dbReference type="GO" id="GO:0042245">
    <property type="term" value="P:RNA repair"/>
    <property type="evidence" value="ECO:0007669"/>
    <property type="project" value="TreeGrafter"/>
</dbReference>
<dbReference type="EC" id="6.5.1.8" evidence="2"/>
<evidence type="ECO:0000313" key="9">
    <source>
        <dbReference type="EMBL" id="DAG97886.1"/>
    </source>
</evidence>
<sequence length="398" mass="44321">MEANIKIFASVIDSKTKVQIDSIVSTEPYSAESVRIMPDVHAGKGCVIGFTSTTSQGKVNPHLVGNDIGCGMTLVKLGKIDINYKDLNDFVDLVAKKGTQSNTPFGGFLYDFMKMSNMTISSLRCGVDQDEFQKITNTLGTLGGGNHFIEIGKSEVGDLYLVIHSGSRRLGNHVYKYYVSKNVEMIKKAKSEKIKEMIVEMKKNGLHTKIEERVKEMRAIGQSTDILDESLLYDYLHDIGVAVEFAILSRMYIAMSIGEHLGIKIESSQIEHCVHNYIDNHGIIRKGACSAYKDQRVVIPINMRDGIIIGRGIGNPDWNYSAPHGAGRVMSRTEAKKKLTLEELRESMEGVQTWSLSEDVIDESPSAYKKLEDILPWLAETVDVEGVLKPVYNYKIAE</sequence>
<evidence type="ECO:0000256" key="3">
    <source>
        <dbReference type="ARBA" id="ARBA00022598"/>
    </source>
</evidence>
<dbReference type="PANTHER" id="PTHR43749:SF2">
    <property type="entry name" value="RNA-SPLICING LIGASE RTCB"/>
    <property type="match status" value="1"/>
</dbReference>
<proteinExistence type="predicted"/>
<organism evidence="9">
    <name type="scientific">Ackermannviridae sp</name>
    <dbReference type="NCBI Taxonomy" id="2831612"/>
    <lineage>
        <taxon>Viruses</taxon>
        <taxon>Duplodnaviria</taxon>
        <taxon>Heunggongvirae</taxon>
        <taxon>Uroviricota</taxon>
        <taxon>Caudoviricetes</taxon>
        <taxon>Pantevenvirales</taxon>
        <taxon>Ackermannviridae</taxon>
    </lineage>
</organism>
<comment type="cofactor">
    <cofactor evidence="1">
        <name>Mn(2+)</name>
        <dbReference type="ChEBI" id="CHEBI:29035"/>
    </cofactor>
</comment>
<dbReference type="GO" id="GO:0170057">
    <property type="term" value="F:RNA ligase (GTP) activity"/>
    <property type="evidence" value="ECO:0007669"/>
    <property type="project" value="UniProtKB-EC"/>
</dbReference>
<name>A0A8S5VTR3_9CAUD</name>
<dbReference type="Pfam" id="PF01139">
    <property type="entry name" value="RtcB"/>
    <property type="match status" value="2"/>
</dbReference>
<dbReference type="EMBL" id="BK035393">
    <property type="protein sequence ID" value="DAG97886.1"/>
    <property type="molecule type" value="Genomic_DNA"/>
</dbReference>
<evidence type="ECO:0000256" key="6">
    <source>
        <dbReference type="ARBA" id="ARBA00023134"/>
    </source>
</evidence>
<keyword evidence="4" id="KW-0479">Metal-binding</keyword>
<evidence type="ECO:0000256" key="5">
    <source>
        <dbReference type="ARBA" id="ARBA00022741"/>
    </source>
</evidence>
<dbReference type="GO" id="GO:0006281">
    <property type="term" value="P:DNA repair"/>
    <property type="evidence" value="ECO:0007669"/>
    <property type="project" value="TreeGrafter"/>
</dbReference>
<protein>
    <recommendedName>
        <fullName evidence="2">3'-phosphate/5'-hydroxy nucleic acid ligase</fullName>
        <ecNumber evidence="2">6.5.1.8</ecNumber>
    </recommendedName>
</protein>
<reference evidence="9" key="1">
    <citation type="journal article" date="2021" name="Proc. Natl. Acad. Sci. U.S.A.">
        <title>A Catalog of Tens of Thousands of Viruses from Human Metagenomes Reveals Hidden Associations with Chronic Diseases.</title>
        <authorList>
            <person name="Tisza M.J."/>
            <person name="Buck C.B."/>
        </authorList>
    </citation>
    <scope>NUCLEOTIDE SEQUENCE</scope>
    <source>
        <strain evidence="9">CtASH1</strain>
    </source>
</reference>
<dbReference type="GO" id="GO:0006396">
    <property type="term" value="P:RNA processing"/>
    <property type="evidence" value="ECO:0007669"/>
    <property type="project" value="InterPro"/>
</dbReference>
<accession>A0A8S5VTR3</accession>
<evidence type="ECO:0000256" key="2">
    <source>
        <dbReference type="ARBA" id="ARBA00012726"/>
    </source>
</evidence>
<dbReference type="GO" id="GO:0005525">
    <property type="term" value="F:GTP binding"/>
    <property type="evidence" value="ECO:0007669"/>
    <property type="project" value="UniProtKB-KW"/>
</dbReference>
<dbReference type="InterPro" id="IPR036025">
    <property type="entry name" value="RtcB-like_sf"/>
</dbReference>
<dbReference type="InterPro" id="IPR001233">
    <property type="entry name" value="RtcB"/>
</dbReference>
<keyword evidence="3 9" id="KW-0436">Ligase</keyword>
<dbReference type="InterPro" id="IPR052915">
    <property type="entry name" value="RtcB-like"/>
</dbReference>
<evidence type="ECO:0000256" key="1">
    <source>
        <dbReference type="ARBA" id="ARBA00001936"/>
    </source>
</evidence>
<evidence type="ECO:0000256" key="7">
    <source>
        <dbReference type="ARBA" id="ARBA00023211"/>
    </source>
</evidence>
<dbReference type="SUPFAM" id="SSF103365">
    <property type="entry name" value="Hypothetical protein PH1602"/>
    <property type="match status" value="1"/>
</dbReference>
<evidence type="ECO:0000256" key="8">
    <source>
        <dbReference type="ARBA" id="ARBA00047746"/>
    </source>
</evidence>
<dbReference type="Gene3D" id="3.90.1860.10">
    <property type="entry name" value="tRNA-splicing ligase RtcB"/>
    <property type="match status" value="1"/>
</dbReference>
<keyword evidence="7" id="KW-0464">Manganese</keyword>
<comment type="catalytic activity">
    <reaction evidence="8">
        <text>a 3'-end 3'-phospho-ribonucleotide-RNA + a 5'-end dephospho-ribonucleoside-RNA + GTP = a ribonucleotidyl-ribonucleotide-RNA + GMP + diphosphate</text>
        <dbReference type="Rhea" id="RHEA:68076"/>
        <dbReference type="Rhea" id="RHEA-COMP:10463"/>
        <dbReference type="Rhea" id="RHEA-COMP:13936"/>
        <dbReference type="Rhea" id="RHEA-COMP:17355"/>
        <dbReference type="ChEBI" id="CHEBI:33019"/>
        <dbReference type="ChEBI" id="CHEBI:37565"/>
        <dbReference type="ChEBI" id="CHEBI:58115"/>
        <dbReference type="ChEBI" id="CHEBI:83062"/>
        <dbReference type="ChEBI" id="CHEBI:138284"/>
        <dbReference type="ChEBI" id="CHEBI:173118"/>
        <dbReference type="EC" id="6.5.1.8"/>
    </reaction>
</comment>
<evidence type="ECO:0000256" key="4">
    <source>
        <dbReference type="ARBA" id="ARBA00022723"/>
    </source>
</evidence>
<dbReference type="GO" id="GO:0003909">
    <property type="term" value="F:DNA ligase activity"/>
    <property type="evidence" value="ECO:0007669"/>
    <property type="project" value="TreeGrafter"/>
</dbReference>
<dbReference type="PANTHER" id="PTHR43749">
    <property type="entry name" value="RNA-SPLICING LIGASE RTCB"/>
    <property type="match status" value="1"/>
</dbReference>
<keyword evidence="5" id="KW-0547">Nucleotide-binding</keyword>